<organism evidence="2 3">
    <name type="scientific">Megalurothrips usitatus</name>
    <name type="common">bean blossom thrips</name>
    <dbReference type="NCBI Taxonomy" id="439358"/>
    <lineage>
        <taxon>Eukaryota</taxon>
        <taxon>Metazoa</taxon>
        <taxon>Ecdysozoa</taxon>
        <taxon>Arthropoda</taxon>
        <taxon>Hexapoda</taxon>
        <taxon>Insecta</taxon>
        <taxon>Pterygota</taxon>
        <taxon>Neoptera</taxon>
        <taxon>Paraneoptera</taxon>
        <taxon>Thysanoptera</taxon>
        <taxon>Terebrantia</taxon>
        <taxon>Thripoidea</taxon>
        <taxon>Thripidae</taxon>
        <taxon>Megalurothrips</taxon>
    </lineage>
</organism>
<protein>
    <submittedName>
        <fullName evidence="2">Uncharacterized protein</fullName>
    </submittedName>
</protein>
<evidence type="ECO:0000256" key="1">
    <source>
        <dbReference type="SAM" id="MobiDB-lite"/>
    </source>
</evidence>
<feature type="compositionally biased region" description="Low complexity" evidence="1">
    <location>
        <begin position="230"/>
        <end position="249"/>
    </location>
</feature>
<proteinExistence type="predicted"/>
<gene>
    <name evidence="2" type="ORF">ONE63_005827</name>
</gene>
<comment type="caution">
    <text evidence="2">The sequence shown here is derived from an EMBL/GenBank/DDBJ whole genome shotgun (WGS) entry which is preliminary data.</text>
</comment>
<feature type="region of interest" description="Disordered" evidence="1">
    <location>
        <begin position="216"/>
        <end position="308"/>
    </location>
</feature>
<name>A0AAV7XWS3_9NEOP</name>
<accession>A0AAV7XWS3</accession>
<reference evidence="2" key="1">
    <citation type="submission" date="2022-12" db="EMBL/GenBank/DDBJ databases">
        <title>Chromosome-level genome assembly of the bean flower thrips Megalurothrips usitatus.</title>
        <authorList>
            <person name="Ma L."/>
            <person name="Liu Q."/>
            <person name="Li H."/>
            <person name="Cai W."/>
        </authorList>
    </citation>
    <scope>NUCLEOTIDE SEQUENCE</scope>
    <source>
        <strain evidence="2">Cailab_2022a</strain>
    </source>
</reference>
<sequence length="324" mass="32337">MVRSDDISSAQSAQQLHGGAIGGGSPNYVSSVAVAPLAAAVHDGATVELRLPRTAHGDRSANVGCVKAYSHLGAGSDDNPDIALVQAVRPLDENRSAFHDVPSRGAAVGDKCHISFAPSTGLEPLGVAVKSLGSGCAGPDVTKLCVAVEAAAGGRPPPPPALPRPAAEGAALVCGGALQGLLAAADEWQGELAAINVVVFDYWVLANANVTAAAAGSACPGEDDDPLPTEPSTQSPTSPEPSTETPAPTIVDMPTQQPLTTRGPAPTTEDMFTTLGPATPLTTHDPGQPAAPAAPAAGGSPHRAGDPDLALGLLVPVLILSSYR</sequence>
<dbReference type="EMBL" id="JAPTSV010000002">
    <property type="protein sequence ID" value="KAJ1530994.1"/>
    <property type="molecule type" value="Genomic_DNA"/>
</dbReference>
<keyword evidence="3" id="KW-1185">Reference proteome</keyword>
<feature type="compositionally biased region" description="Low complexity" evidence="1">
    <location>
        <begin position="286"/>
        <end position="308"/>
    </location>
</feature>
<evidence type="ECO:0000313" key="2">
    <source>
        <dbReference type="EMBL" id="KAJ1530994.1"/>
    </source>
</evidence>
<dbReference type="Proteomes" id="UP001075354">
    <property type="component" value="Chromosome 2"/>
</dbReference>
<dbReference type="AlphaFoldDB" id="A0AAV7XWS3"/>
<evidence type="ECO:0000313" key="3">
    <source>
        <dbReference type="Proteomes" id="UP001075354"/>
    </source>
</evidence>